<comment type="caution">
    <text evidence="2">The sequence shown here is derived from an EMBL/GenBank/DDBJ whole genome shotgun (WGS) entry which is preliminary data.</text>
</comment>
<proteinExistence type="predicted"/>
<evidence type="ECO:0000313" key="2">
    <source>
        <dbReference type="EMBL" id="KAG9395190.1"/>
    </source>
</evidence>
<dbReference type="OrthoDB" id="10251286at2759"/>
<feature type="compositionally biased region" description="Polar residues" evidence="1">
    <location>
        <begin position="110"/>
        <end position="120"/>
    </location>
</feature>
<feature type="region of interest" description="Disordered" evidence="1">
    <location>
        <begin position="239"/>
        <end position="261"/>
    </location>
</feature>
<reference evidence="2" key="1">
    <citation type="submission" date="2021-05" db="EMBL/GenBank/DDBJ databases">
        <title>A free-living protist that lacks canonical eukaryotic 1 DNA replication and segregation systems.</title>
        <authorList>
            <person name="Salas-Leiva D.E."/>
            <person name="Tromer E.C."/>
            <person name="Curtis B.A."/>
            <person name="Jerlstrom-Hultqvist J."/>
            <person name="Kolisko M."/>
            <person name="Yi Z."/>
            <person name="Salas-Leiva J.S."/>
            <person name="Gallot-Lavallee L."/>
            <person name="Kops G.J.P.L."/>
            <person name="Archibald J.M."/>
            <person name="Simpson A.G.B."/>
            <person name="Roger A.J."/>
        </authorList>
    </citation>
    <scope>NUCLEOTIDE SEQUENCE</scope>
    <source>
        <strain evidence="2">BICM</strain>
    </source>
</reference>
<dbReference type="EMBL" id="JAHDYR010000012">
    <property type="protein sequence ID" value="KAG9395190.1"/>
    <property type="molecule type" value="Genomic_DNA"/>
</dbReference>
<name>A0A8J6AZH9_9EUKA</name>
<keyword evidence="3" id="KW-1185">Reference proteome</keyword>
<feature type="region of interest" description="Disordered" evidence="1">
    <location>
        <begin position="125"/>
        <end position="144"/>
    </location>
</feature>
<sequence>MNEPHSYDILGTSYDTILPYGISDLPEIFPQPDDRSMNAMSLPAPTYDLSCRSMEDIPIYREEMPLYDTTGVNLDELITSFQYFTACTAETLEAVPKKRRHSTHAKPASLPTTADSVSPTNTALTLPFHSRPRSNSQSTRKPCTAFRRNGGPGIQRGMFCACRECCIPMANIVMLEERNQKKTPYCSGGCQTREQNLRQGRVKADLDLIQAKKCMLSGLLALFHIDECRIRPRLPSPVDLSPSSMARDMPSRPPLPSFSPMNVNATMTVGPGDSVCRPMSLQSLVNDEAPWMGMGHTSRSMSPASEYRMLQGGRDIV</sequence>
<evidence type="ECO:0000256" key="1">
    <source>
        <dbReference type="SAM" id="MobiDB-lite"/>
    </source>
</evidence>
<evidence type="ECO:0000313" key="3">
    <source>
        <dbReference type="Proteomes" id="UP000717585"/>
    </source>
</evidence>
<protein>
    <submittedName>
        <fullName evidence="2">Uncharacterized protein</fullName>
    </submittedName>
</protein>
<dbReference type="Proteomes" id="UP000717585">
    <property type="component" value="Unassembled WGS sequence"/>
</dbReference>
<accession>A0A8J6AZH9</accession>
<feature type="region of interest" description="Disordered" evidence="1">
    <location>
        <begin position="98"/>
        <end position="120"/>
    </location>
</feature>
<dbReference type="AlphaFoldDB" id="A0A8J6AZH9"/>
<organism evidence="2 3">
    <name type="scientific">Carpediemonas membranifera</name>
    <dbReference type="NCBI Taxonomy" id="201153"/>
    <lineage>
        <taxon>Eukaryota</taxon>
        <taxon>Metamonada</taxon>
        <taxon>Carpediemonas-like organisms</taxon>
        <taxon>Carpediemonas</taxon>
    </lineage>
</organism>
<gene>
    <name evidence="2" type="ORF">J8273_0410</name>
</gene>